<name>A0AAD6ZF08_9AGAR</name>
<accession>A0AAD6ZF08</accession>
<proteinExistence type="predicted"/>
<dbReference type="Proteomes" id="UP001218218">
    <property type="component" value="Unassembled WGS sequence"/>
</dbReference>
<evidence type="ECO:0000313" key="1">
    <source>
        <dbReference type="EMBL" id="KAJ7319142.1"/>
    </source>
</evidence>
<keyword evidence="2" id="KW-1185">Reference proteome</keyword>
<evidence type="ECO:0000313" key="2">
    <source>
        <dbReference type="Proteomes" id="UP001218218"/>
    </source>
</evidence>
<sequence>MLRESVSVFCRHFECLLLSDEEFGNLSWEPPGRLEEFCHERLRPALLLVHRCTLEGTDPRIISPEIPPEEKEELCLILLHLMGTIRFLSRARLTRCENMRIPELARHVPAAQITAAAMKYCVPGVCTDLFMLTLLAFDRAIDGRGVDRKALSVGYSILMDLYQAASEHALEDGCPTNFAEFCRGKELCLDVPLEKIIPAELLPQLVRSSGWINRPRTKATGKNPVNYRAFQSAFDGRHQSPDTGAHVSIIPGYSRGHDLESGDKVRRGTLVPAGKDARVFGIGVKGKLSDILIQHGRLAADLRVPAPRVAWLFSVMRADQLYGFSGDKVRIWRAILRGKMASLYQYSERLRQRAANRSASEDDALAQGAAQMAVNRDDYCGSPQGEVAYAQNFLRPFAHIIRSSIPSTVCGPDNMPFGRAAELEKYVLVYIERAAVTFDYFLGRPTYGYVPGARNLFLSHISMAANLANKARGPSSALDVPLTPDFASLPQVPSWSCLRIALLESLELINSWACENALLEDGIEQTQNVGRALEKSVTHADMGYAPNLSGRYFV</sequence>
<dbReference type="AlphaFoldDB" id="A0AAD6ZF08"/>
<organism evidence="1 2">
    <name type="scientific">Mycena albidolilacea</name>
    <dbReference type="NCBI Taxonomy" id="1033008"/>
    <lineage>
        <taxon>Eukaryota</taxon>
        <taxon>Fungi</taxon>
        <taxon>Dikarya</taxon>
        <taxon>Basidiomycota</taxon>
        <taxon>Agaricomycotina</taxon>
        <taxon>Agaricomycetes</taxon>
        <taxon>Agaricomycetidae</taxon>
        <taxon>Agaricales</taxon>
        <taxon>Marasmiineae</taxon>
        <taxon>Mycenaceae</taxon>
        <taxon>Mycena</taxon>
    </lineage>
</organism>
<protein>
    <submittedName>
        <fullName evidence="1">Uncharacterized protein</fullName>
    </submittedName>
</protein>
<comment type="caution">
    <text evidence="1">The sequence shown here is derived from an EMBL/GenBank/DDBJ whole genome shotgun (WGS) entry which is preliminary data.</text>
</comment>
<dbReference type="EMBL" id="JARIHO010000055">
    <property type="protein sequence ID" value="KAJ7319142.1"/>
    <property type="molecule type" value="Genomic_DNA"/>
</dbReference>
<gene>
    <name evidence="1" type="ORF">DFH08DRAFT_819562</name>
</gene>
<reference evidence="1" key="1">
    <citation type="submission" date="2023-03" db="EMBL/GenBank/DDBJ databases">
        <title>Massive genome expansion in bonnet fungi (Mycena s.s.) driven by repeated elements and novel gene families across ecological guilds.</title>
        <authorList>
            <consortium name="Lawrence Berkeley National Laboratory"/>
            <person name="Harder C.B."/>
            <person name="Miyauchi S."/>
            <person name="Viragh M."/>
            <person name="Kuo A."/>
            <person name="Thoen E."/>
            <person name="Andreopoulos B."/>
            <person name="Lu D."/>
            <person name="Skrede I."/>
            <person name="Drula E."/>
            <person name="Henrissat B."/>
            <person name="Morin E."/>
            <person name="Kohler A."/>
            <person name="Barry K."/>
            <person name="LaButti K."/>
            <person name="Morin E."/>
            <person name="Salamov A."/>
            <person name="Lipzen A."/>
            <person name="Mereny Z."/>
            <person name="Hegedus B."/>
            <person name="Baldrian P."/>
            <person name="Stursova M."/>
            <person name="Weitz H."/>
            <person name="Taylor A."/>
            <person name="Grigoriev I.V."/>
            <person name="Nagy L.G."/>
            <person name="Martin F."/>
            <person name="Kauserud H."/>
        </authorList>
    </citation>
    <scope>NUCLEOTIDE SEQUENCE</scope>
    <source>
        <strain evidence="1">CBHHK002</strain>
    </source>
</reference>